<reference evidence="1 2" key="1">
    <citation type="submission" date="2018-03" db="EMBL/GenBank/DDBJ databases">
        <title>Genomic Encyclopedia of Type Strains, Phase III (KMG-III): the genomes of soil and plant-associated and newly described type strains.</title>
        <authorList>
            <person name="Whitman W."/>
        </authorList>
    </citation>
    <scope>NUCLEOTIDE SEQUENCE [LARGE SCALE GENOMIC DNA]</scope>
    <source>
        <strain evidence="1 2">CGMCC 1.9313</strain>
    </source>
</reference>
<dbReference type="Proteomes" id="UP000238034">
    <property type="component" value="Unassembled WGS sequence"/>
</dbReference>
<dbReference type="EMBL" id="PVTH01000007">
    <property type="protein sequence ID" value="PRY51592.1"/>
    <property type="molecule type" value="Genomic_DNA"/>
</dbReference>
<accession>A0A2T0U112</accession>
<comment type="caution">
    <text evidence="1">The sequence shown here is derived from an EMBL/GenBank/DDBJ whole genome shotgun (WGS) entry which is preliminary data.</text>
</comment>
<gene>
    <name evidence="1" type="ORF">B0I27_107180</name>
</gene>
<name>A0A2T0U112_9SPHI</name>
<proteinExistence type="predicted"/>
<keyword evidence="2" id="KW-1185">Reference proteome</keyword>
<dbReference type="AlphaFoldDB" id="A0A2T0U112"/>
<sequence>MSILFGYQYVFKACGHQNEELIVTVFFQKLVSCFSAPNLLKKNRRLKTVIADPILCTAPMSIVFIISKLKITGSKISL</sequence>
<evidence type="ECO:0000313" key="1">
    <source>
        <dbReference type="EMBL" id="PRY51592.1"/>
    </source>
</evidence>
<protein>
    <submittedName>
        <fullName evidence="1">Uncharacterized protein</fullName>
    </submittedName>
</protein>
<organism evidence="1 2">
    <name type="scientific">Arcticibacter pallidicorallinus</name>
    <dbReference type="NCBI Taxonomy" id="1259464"/>
    <lineage>
        <taxon>Bacteria</taxon>
        <taxon>Pseudomonadati</taxon>
        <taxon>Bacteroidota</taxon>
        <taxon>Sphingobacteriia</taxon>
        <taxon>Sphingobacteriales</taxon>
        <taxon>Sphingobacteriaceae</taxon>
        <taxon>Arcticibacter</taxon>
    </lineage>
</organism>
<evidence type="ECO:0000313" key="2">
    <source>
        <dbReference type="Proteomes" id="UP000238034"/>
    </source>
</evidence>